<feature type="domain" description="BZIP" evidence="5">
    <location>
        <begin position="320"/>
        <end position="366"/>
    </location>
</feature>
<keyword evidence="2" id="KW-0238">DNA-binding</keyword>
<dbReference type="EMBL" id="AGSI01000020">
    <property type="protein sequence ID" value="EIE19095.1"/>
    <property type="molecule type" value="Genomic_DNA"/>
</dbReference>
<organism evidence="6 7">
    <name type="scientific">Coccomyxa subellipsoidea (strain C-169)</name>
    <name type="common">Green microalga</name>
    <dbReference type="NCBI Taxonomy" id="574566"/>
    <lineage>
        <taxon>Eukaryota</taxon>
        <taxon>Viridiplantae</taxon>
        <taxon>Chlorophyta</taxon>
        <taxon>core chlorophytes</taxon>
        <taxon>Trebouxiophyceae</taxon>
        <taxon>Trebouxiophyceae incertae sedis</taxon>
        <taxon>Coccomyxaceae</taxon>
        <taxon>Coccomyxa</taxon>
        <taxon>Coccomyxa subellipsoidea</taxon>
    </lineage>
</organism>
<dbReference type="eggNOG" id="ENOG502QPP6">
    <property type="taxonomic scope" value="Eukaryota"/>
</dbReference>
<dbReference type="GO" id="GO:0003677">
    <property type="term" value="F:DNA binding"/>
    <property type="evidence" value="ECO:0007669"/>
    <property type="project" value="UniProtKB-KW"/>
</dbReference>
<dbReference type="PROSITE" id="PS50217">
    <property type="entry name" value="BZIP"/>
    <property type="match status" value="1"/>
</dbReference>
<dbReference type="InterPro" id="IPR004827">
    <property type="entry name" value="bZIP"/>
</dbReference>
<dbReference type="GO" id="GO:0003700">
    <property type="term" value="F:DNA-binding transcription factor activity"/>
    <property type="evidence" value="ECO:0007669"/>
    <property type="project" value="InterPro"/>
</dbReference>
<comment type="subcellular location">
    <subcellularLocation>
        <location evidence="1">Nucleus</location>
    </subcellularLocation>
</comment>
<dbReference type="Pfam" id="PF00170">
    <property type="entry name" value="bZIP_1"/>
    <property type="match status" value="1"/>
</dbReference>
<dbReference type="PROSITE" id="PS00036">
    <property type="entry name" value="BZIP_BASIC"/>
    <property type="match status" value="1"/>
</dbReference>
<dbReference type="InterPro" id="IPR043452">
    <property type="entry name" value="BZIP46-like"/>
</dbReference>
<dbReference type="Proteomes" id="UP000007264">
    <property type="component" value="Unassembled WGS sequence"/>
</dbReference>
<feature type="compositionally biased region" description="Polar residues" evidence="4">
    <location>
        <begin position="260"/>
        <end position="281"/>
    </location>
</feature>
<evidence type="ECO:0000256" key="3">
    <source>
        <dbReference type="ARBA" id="ARBA00023242"/>
    </source>
</evidence>
<dbReference type="PANTHER" id="PTHR22952">
    <property type="entry name" value="CAMP-RESPONSE ELEMENT BINDING PROTEIN-RELATED"/>
    <property type="match status" value="1"/>
</dbReference>
<reference evidence="6 7" key="1">
    <citation type="journal article" date="2012" name="Genome Biol.">
        <title>The genome of the polar eukaryotic microalga coccomyxa subellipsoidea reveals traits of cold adaptation.</title>
        <authorList>
            <person name="Blanc G."/>
            <person name="Agarkova I."/>
            <person name="Grimwood J."/>
            <person name="Kuo A."/>
            <person name="Brueggeman A."/>
            <person name="Dunigan D."/>
            <person name="Gurnon J."/>
            <person name="Ladunga I."/>
            <person name="Lindquist E."/>
            <person name="Lucas S."/>
            <person name="Pangilinan J."/>
            <person name="Proschold T."/>
            <person name="Salamov A."/>
            <person name="Schmutz J."/>
            <person name="Weeks D."/>
            <person name="Yamada T."/>
            <person name="Claverie J.M."/>
            <person name="Grigoriev I."/>
            <person name="Van Etten J."/>
            <person name="Lomsadze A."/>
            <person name="Borodovsky M."/>
        </authorList>
    </citation>
    <scope>NUCLEOTIDE SEQUENCE [LARGE SCALE GENOMIC DNA]</scope>
    <source>
        <strain evidence="6 7">C-169</strain>
    </source>
</reference>
<evidence type="ECO:0000259" key="5">
    <source>
        <dbReference type="PROSITE" id="PS50217"/>
    </source>
</evidence>
<dbReference type="GeneID" id="17037025"/>
<feature type="region of interest" description="Disordered" evidence="4">
    <location>
        <begin position="370"/>
        <end position="394"/>
    </location>
</feature>
<dbReference type="SUPFAM" id="SSF57959">
    <property type="entry name" value="Leucine zipper domain"/>
    <property type="match status" value="1"/>
</dbReference>
<sequence>MGTLQRQTTLSKQTSAVFQMTLDQLQQSVGSGKPFGSMNMEDFLAAVWDRDAGGVPPPSEAGYNLPEEVPAFQPQAPAALHPDYSGKTVEEVWNSIHKSNGNNEGQQQGVLPGFQTVTLGSFLERVGVDFPSMDLQQDGLLPPAPELQVHTFYPQVDAAVHITQSAPMRVKKDLGLPYISQQFDPVIQPRASRRGGRPPFQEQEEAGRSPSIVEGRPWPLARPPSPPISMPQTPSHSPSSQPEKNGPMSGPSSMPIDFPPSTSAPGTSQQGGRTAMAQQSLGMPPLPLQQPTSKQSPGAAARAARQRKRKAEPEVMDERTQRLQKRMVKNRESAARSRQRKQEYTATLEQQVDELKQQNRELLERVIAHCQPPPAAHVPTLEGQPLRRTRTTPL</sequence>
<keyword evidence="3" id="KW-0539">Nucleus</keyword>
<dbReference type="OrthoDB" id="644067at2759"/>
<feature type="region of interest" description="Disordered" evidence="4">
    <location>
        <begin position="185"/>
        <end position="344"/>
    </location>
</feature>
<feature type="compositionally biased region" description="Basic and acidic residues" evidence="4">
    <location>
        <begin position="311"/>
        <end position="321"/>
    </location>
</feature>
<dbReference type="AlphaFoldDB" id="I0YL26"/>
<keyword evidence="7" id="KW-1185">Reference proteome</keyword>
<evidence type="ECO:0000313" key="7">
    <source>
        <dbReference type="Proteomes" id="UP000007264"/>
    </source>
</evidence>
<gene>
    <name evidence="6" type="ORF">COCSUDRAFT_67968</name>
</gene>
<name>I0YL26_COCSC</name>
<feature type="compositionally biased region" description="Basic and acidic residues" evidence="4">
    <location>
        <begin position="329"/>
        <end position="343"/>
    </location>
</feature>
<dbReference type="Gene3D" id="1.20.5.170">
    <property type="match status" value="1"/>
</dbReference>
<dbReference type="SMART" id="SM00338">
    <property type="entry name" value="BRLZ"/>
    <property type="match status" value="1"/>
</dbReference>
<feature type="compositionally biased region" description="Pro residues" evidence="4">
    <location>
        <begin position="220"/>
        <end position="229"/>
    </location>
</feature>
<feature type="compositionally biased region" description="Low complexity" evidence="4">
    <location>
        <begin position="230"/>
        <end position="242"/>
    </location>
</feature>
<evidence type="ECO:0000256" key="4">
    <source>
        <dbReference type="SAM" id="MobiDB-lite"/>
    </source>
</evidence>
<dbReference type="GO" id="GO:0005634">
    <property type="term" value="C:nucleus"/>
    <property type="evidence" value="ECO:0007669"/>
    <property type="project" value="UniProtKB-SubCell"/>
</dbReference>
<dbReference type="InterPro" id="IPR046347">
    <property type="entry name" value="bZIP_sf"/>
</dbReference>
<evidence type="ECO:0000256" key="1">
    <source>
        <dbReference type="ARBA" id="ARBA00004123"/>
    </source>
</evidence>
<accession>I0YL26</accession>
<evidence type="ECO:0000313" key="6">
    <source>
        <dbReference type="EMBL" id="EIE19095.1"/>
    </source>
</evidence>
<comment type="caution">
    <text evidence="6">The sequence shown here is derived from an EMBL/GenBank/DDBJ whole genome shotgun (WGS) entry which is preliminary data.</text>
</comment>
<proteinExistence type="predicted"/>
<dbReference type="PANTHER" id="PTHR22952:SF175">
    <property type="entry name" value="PROTEIN ABSCISIC ACID-INSENSITIVE 5"/>
    <property type="match status" value="1"/>
</dbReference>
<protein>
    <recommendedName>
        <fullName evidence="5">BZIP domain-containing protein</fullName>
    </recommendedName>
</protein>
<dbReference type="STRING" id="574566.I0YL26"/>
<dbReference type="RefSeq" id="XP_005643639.1">
    <property type="nucleotide sequence ID" value="XM_005643582.1"/>
</dbReference>
<dbReference type="CDD" id="cd14707">
    <property type="entry name" value="bZIP_plant_BZIP46"/>
    <property type="match status" value="1"/>
</dbReference>
<dbReference type="KEGG" id="csl:COCSUDRAFT_67968"/>
<evidence type="ECO:0000256" key="2">
    <source>
        <dbReference type="ARBA" id="ARBA00023125"/>
    </source>
</evidence>
<dbReference type="GO" id="GO:0045893">
    <property type="term" value="P:positive regulation of DNA-templated transcription"/>
    <property type="evidence" value="ECO:0007669"/>
    <property type="project" value="InterPro"/>
</dbReference>